<organism evidence="1">
    <name type="scientific">Salix viminalis</name>
    <name type="common">Common osier</name>
    <name type="synonym">Basket willow</name>
    <dbReference type="NCBI Taxonomy" id="40686"/>
    <lineage>
        <taxon>Eukaryota</taxon>
        <taxon>Viridiplantae</taxon>
        <taxon>Streptophyta</taxon>
        <taxon>Embryophyta</taxon>
        <taxon>Tracheophyta</taxon>
        <taxon>Spermatophyta</taxon>
        <taxon>Magnoliopsida</taxon>
        <taxon>eudicotyledons</taxon>
        <taxon>Gunneridae</taxon>
        <taxon>Pentapetalae</taxon>
        <taxon>rosids</taxon>
        <taxon>fabids</taxon>
        <taxon>Malpighiales</taxon>
        <taxon>Salicaceae</taxon>
        <taxon>Saliceae</taxon>
        <taxon>Salix</taxon>
    </lineage>
</organism>
<name>A0A6N2KV44_SALVM</name>
<sequence>MSGFQMLDSILPVLAQEKTVAAISIIHACIATSSFELFERECKAIGSRDCQAGTPSSQRSCKWILRNLAREFYEEKCRFCSHWACKLGTALAQENAIAVCAIWSKDDINLKAFDCQGGVIECLRNYWIHFCKLSVL</sequence>
<dbReference type="EMBL" id="CAADRP010000780">
    <property type="protein sequence ID" value="VFU32439.1"/>
    <property type="molecule type" value="Genomic_DNA"/>
</dbReference>
<protein>
    <submittedName>
        <fullName evidence="1">Uncharacterized protein</fullName>
    </submittedName>
</protein>
<gene>
    <name evidence="1" type="ORF">SVIM_LOCUS141682</name>
</gene>
<reference evidence="1" key="1">
    <citation type="submission" date="2019-03" db="EMBL/GenBank/DDBJ databases">
        <authorList>
            <person name="Mank J."/>
            <person name="Almeida P."/>
        </authorList>
    </citation>
    <scope>NUCLEOTIDE SEQUENCE</scope>
    <source>
        <strain evidence="1">78183</strain>
    </source>
</reference>
<proteinExistence type="predicted"/>
<accession>A0A6N2KV44</accession>
<evidence type="ECO:0000313" key="1">
    <source>
        <dbReference type="EMBL" id="VFU32439.1"/>
    </source>
</evidence>
<dbReference type="AlphaFoldDB" id="A0A6N2KV44"/>